<evidence type="ECO:0008006" key="4">
    <source>
        <dbReference type="Google" id="ProtNLM"/>
    </source>
</evidence>
<feature type="signal peptide" evidence="1">
    <location>
        <begin position="1"/>
        <end position="15"/>
    </location>
</feature>
<sequence>MVFLTSLTLPTFLLQHSDDPTATHEALCVIFRKAVRLQKLILGTNLDIGEGIWQALAGLPVLVHLDIRSLISRFSLTEKLSFSTTLVALRIEPPRLDYLLTAFQHSSFPFLQEINCIIFRRQQANHAIVDRFIKAVAKSCSANALRKFHLRCSDYWSSADEHELADAVGSKALSHLFCMHDMREFYVDVGWTWDLGDEFIRDLSQAWPELTWLHLDPRGRWMYPLRITFHGLQSLATYCPRLIRLGIIFDTSPLDMPPLLLPPPAERCMLYELNVGPCKLESPGSFARFLSRIFPCLSSIMFYQYDWDKNALEPRDIQQWYQADFILRDMVMRVTDDSVDSLAEVVTHTHL</sequence>
<evidence type="ECO:0000313" key="2">
    <source>
        <dbReference type="EMBL" id="THH31160.1"/>
    </source>
</evidence>
<dbReference type="Proteomes" id="UP000308730">
    <property type="component" value="Unassembled WGS sequence"/>
</dbReference>
<evidence type="ECO:0000313" key="3">
    <source>
        <dbReference type="Proteomes" id="UP000308730"/>
    </source>
</evidence>
<keyword evidence="3" id="KW-1185">Reference proteome</keyword>
<dbReference type="OrthoDB" id="3543113at2759"/>
<gene>
    <name evidence="2" type="ORF">EUX98_g3034</name>
</gene>
<dbReference type="EMBL" id="SGPM01000056">
    <property type="protein sequence ID" value="THH31160.1"/>
    <property type="molecule type" value="Genomic_DNA"/>
</dbReference>
<dbReference type="InterPro" id="IPR032675">
    <property type="entry name" value="LRR_dom_sf"/>
</dbReference>
<evidence type="ECO:0000256" key="1">
    <source>
        <dbReference type="SAM" id="SignalP"/>
    </source>
</evidence>
<comment type="caution">
    <text evidence="2">The sequence shown here is derived from an EMBL/GenBank/DDBJ whole genome shotgun (WGS) entry which is preliminary data.</text>
</comment>
<feature type="chain" id="PRO_5020366640" description="F-box domain-containing protein" evidence="1">
    <location>
        <begin position="16"/>
        <end position="351"/>
    </location>
</feature>
<reference evidence="2 3" key="1">
    <citation type="submission" date="2019-02" db="EMBL/GenBank/DDBJ databases">
        <title>Genome sequencing of the rare red list fungi Antrodiella citrinella (Flaviporus citrinellus).</title>
        <authorList>
            <person name="Buettner E."/>
            <person name="Kellner H."/>
        </authorList>
    </citation>
    <scope>NUCLEOTIDE SEQUENCE [LARGE SCALE GENOMIC DNA]</scope>
    <source>
        <strain evidence="2 3">DSM 108506</strain>
    </source>
</reference>
<dbReference type="Gene3D" id="3.80.10.10">
    <property type="entry name" value="Ribonuclease Inhibitor"/>
    <property type="match status" value="1"/>
</dbReference>
<organism evidence="2 3">
    <name type="scientific">Antrodiella citrinella</name>
    <dbReference type="NCBI Taxonomy" id="2447956"/>
    <lineage>
        <taxon>Eukaryota</taxon>
        <taxon>Fungi</taxon>
        <taxon>Dikarya</taxon>
        <taxon>Basidiomycota</taxon>
        <taxon>Agaricomycotina</taxon>
        <taxon>Agaricomycetes</taxon>
        <taxon>Polyporales</taxon>
        <taxon>Steccherinaceae</taxon>
        <taxon>Antrodiella</taxon>
    </lineage>
</organism>
<keyword evidence="1" id="KW-0732">Signal</keyword>
<proteinExistence type="predicted"/>
<accession>A0A4S4N5V5</accession>
<dbReference type="SUPFAM" id="SSF52047">
    <property type="entry name" value="RNI-like"/>
    <property type="match status" value="1"/>
</dbReference>
<protein>
    <recommendedName>
        <fullName evidence="4">F-box domain-containing protein</fullName>
    </recommendedName>
</protein>
<dbReference type="AlphaFoldDB" id="A0A4S4N5V5"/>
<name>A0A4S4N5V5_9APHY</name>